<dbReference type="Proteomes" id="UP000540519">
    <property type="component" value="Unassembled WGS sequence"/>
</dbReference>
<gene>
    <name evidence="1" type="ORF">D9O36_03150</name>
</gene>
<keyword evidence="2" id="KW-1185">Reference proteome</keyword>
<dbReference type="AlphaFoldDB" id="A0A7X2ZR47"/>
<organism evidence="1 2">
    <name type="scientific">Zobellia amurskyensis</name>
    <dbReference type="NCBI Taxonomy" id="248905"/>
    <lineage>
        <taxon>Bacteria</taxon>
        <taxon>Pseudomonadati</taxon>
        <taxon>Bacteroidota</taxon>
        <taxon>Flavobacteriia</taxon>
        <taxon>Flavobacteriales</taxon>
        <taxon>Flavobacteriaceae</taxon>
        <taxon>Zobellia</taxon>
    </lineage>
</organism>
<dbReference type="EMBL" id="RCNR01000004">
    <property type="protein sequence ID" value="MUH34829.1"/>
    <property type="molecule type" value="Genomic_DNA"/>
</dbReference>
<sequence length="124" mass="13351">MTFGGTISANVLNDGVEKGNVVKPSESELLGSWEYSAENAPDKYKLGALSIFQENGENNVFVQLDEREILGEKVNLVGNTINFEVTLEGIAFTVKLTAKGEALTGTYTSADGTFEIKGARVKIM</sequence>
<proteinExistence type="predicted"/>
<accession>A0A7X2ZR47</accession>
<evidence type="ECO:0008006" key="3">
    <source>
        <dbReference type="Google" id="ProtNLM"/>
    </source>
</evidence>
<evidence type="ECO:0000313" key="2">
    <source>
        <dbReference type="Proteomes" id="UP000540519"/>
    </source>
</evidence>
<protein>
    <recommendedName>
        <fullName evidence="3">Lipocalin-like domain-containing protein</fullName>
    </recommendedName>
</protein>
<evidence type="ECO:0000313" key="1">
    <source>
        <dbReference type="EMBL" id="MUH34829.1"/>
    </source>
</evidence>
<comment type="caution">
    <text evidence="1">The sequence shown here is derived from an EMBL/GenBank/DDBJ whole genome shotgun (WGS) entry which is preliminary data.</text>
</comment>
<name>A0A7X2ZR47_9FLAO</name>
<reference evidence="1 2" key="1">
    <citation type="journal article" date="2019" name="Mar. Drugs">
        <title>Comparative Genomics and CAZyme Genome Repertoires of Marine Zobellia amurskyensis KMM 3526(T) and Zobellia laminariae KMM 3676(T).</title>
        <authorList>
            <person name="Chernysheva N."/>
            <person name="Bystritskaya E."/>
            <person name="Stenkova A."/>
            <person name="Golovkin I."/>
            <person name="Nedashkovskaya O."/>
            <person name="Isaeva M."/>
        </authorList>
    </citation>
    <scope>NUCLEOTIDE SEQUENCE [LARGE SCALE GENOMIC DNA]</scope>
    <source>
        <strain evidence="1 2">KMM 3526</strain>
    </source>
</reference>